<comment type="caution">
    <text evidence="7">The sequence shown here is derived from an EMBL/GenBank/DDBJ whole genome shotgun (WGS) entry which is preliminary data.</text>
</comment>
<feature type="domain" description="AN1-type" evidence="6">
    <location>
        <begin position="93"/>
        <end position="142"/>
    </location>
</feature>
<dbReference type="PROSITE" id="PS51039">
    <property type="entry name" value="ZF_AN1"/>
    <property type="match status" value="1"/>
</dbReference>
<evidence type="ECO:0000259" key="5">
    <source>
        <dbReference type="PROSITE" id="PS50053"/>
    </source>
</evidence>
<dbReference type="Proteomes" id="UP000238350">
    <property type="component" value="Unassembled WGS sequence"/>
</dbReference>
<dbReference type="OrthoDB" id="428577at2759"/>
<dbReference type="GeneID" id="36518386"/>
<accession>A0A2T0FPV6</accession>
<feature type="domain" description="Ubiquitin-like" evidence="5">
    <location>
        <begin position="7"/>
        <end position="69"/>
    </location>
</feature>
<dbReference type="SMART" id="SM00154">
    <property type="entry name" value="ZnF_AN1"/>
    <property type="match status" value="1"/>
</dbReference>
<dbReference type="AlphaFoldDB" id="A0A2T0FPV6"/>
<evidence type="ECO:0000256" key="3">
    <source>
        <dbReference type="ARBA" id="ARBA00022833"/>
    </source>
</evidence>
<dbReference type="PROSITE" id="PS50053">
    <property type="entry name" value="UBIQUITIN_2"/>
    <property type="match status" value="1"/>
</dbReference>
<dbReference type="InterPro" id="IPR035896">
    <property type="entry name" value="AN1-like_Znf"/>
</dbReference>
<protein>
    <submittedName>
        <fullName evidence="7">AN1-type zinc finger protein TMC1</fullName>
    </submittedName>
</protein>
<dbReference type="Gene3D" id="4.10.1110.10">
    <property type="entry name" value="AN1-like Zinc finger"/>
    <property type="match status" value="1"/>
</dbReference>
<gene>
    <name evidence="7" type="ORF">B9G98_04638</name>
</gene>
<dbReference type="RefSeq" id="XP_024666963.1">
    <property type="nucleotide sequence ID" value="XM_024811195.1"/>
</dbReference>
<sequence>MVPQEFVRVTVRRTANDNEQECSLDLELSPTQTVGETKELVRQQDATFPVDQLTLDGKEVEDNTVLSTFLDATDETLVFTAERRTLKVSAAPVKRRKRCTFANCTSAPLRGVGDCGLCNGRFCSRHRLMEQHKCTGLQSCKDSLRERNAHKLAEQQTVAHKV</sequence>
<evidence type="ECO:0000256" key="2">
    <source>
        <dbReference type="ARBA" id="ARBA00022771"/>
    </source>
</evidence>
<dbReference type="STRING" id="45607.A0A2T0FPV6"/>
<dbReference type="InterPro" id="IPR000058">
    <property type="entry name" value="Znf_AN1"/>
</dbReference>
<keyword evidence="8" id="KW-1185">Reference proteome</keyword>
<dbReference type="EMBL" id="NDIQ01000022">
    <property type="protein sequence ID" value="PRT57018.1"/>
    <property type="molecule type" value="Genomic_DNA"/>
</dbReference>
<evidence type="ECO:0000259" key="6">
    <source>
        <dbReference type="PROSITE" id="PS51039"/>
    </source>
</evidence>
<dbReference type="Gene3D" id="3.10.20.90">
    <property type="entry name" value="Phosphatidylinositol 3-kinase Catalytic Subunit, Chain A, domain 1"/>
    <property type="match status" value="1"/>
</dbReference>
<keyword evidence="1" id="KW-0479">Metal-binding</keyword>
<dbReference type="GO" id="GO:0008270">
    <property type="term" value="F:zinc ion binding"/>
    <property type="evidence" value="ECO:0007669"/>
    <property type="project" value="UniProtKB-KW"/>
</dbReference>
<keyword evidence="3" id="KW-0862">Zinc</keyword>
<evidence type="ECO:0000256" key="4">
    <source>
        <dbReference type="PROSITE-ProRule" id="PRU00449"/>
    </source>
</evidence>
<evidence type="ECO:0000256" key="1">
    <source>
        <dbReference type="ARBA" id="ARBA00022723"/>
    </source>
</evidence>
<keyword evidence="2 4" id="KW-0863">Zinc-finger</keyword>
<dbReference type="SUPFAM" id="SSF118310">
    <property type="entry name" value="AN1-like Zinc finger"/>
    <property type="match status" value="1"/>
</dbReference>
<name>A0A2T0FPV6_9ASCO</name>
<proteinExistence type="predicted"/>
<evidence type="ECO:0000313" key="8">
    <source>
        <dbReference type="Proteomes" id="UP000238350"/>
    </source>
</evidence>
<evidence type="ECO:0000313" key="7">
    <source>
        <dbReference type="EMBL" id="PRT57018.1"/>
    </source>
</evidence>
<reference evidence="7 8" key="1">
    <citation type="submission" date="2017-04" db="EMBL/GenBank/DDBJ databases">
        <title>Genome sequencing of [Candida] sorbophila.</title>
        <authorList>
            <person name="Ahn J.O."/>
        </authorList>
    </citation>
    <scope>NUCLEOTIDE SEQUENCE [LARGE SCALE GENOMIC DNA]</scope>
    <source>
        <strain evidence="7 8">DS02</strain>
    </source>
</reference>
<organism evidence="7 8">
    <name type="scientific">Wickerhamiella sorbophila</name>
    <dbReference type="NCBI Taxonomy" id="45607"/>
    <lineage>
        <taxon>Eukaryota</taxon>
        <taxon>Fungi</taxon>
        <taxon>Dikarya</taxon>
        <taxon>Ascomycota</taxon>
        <taxon>Saccharomycotina</taxon>
        <taxon>Dipodascomycetes</taxon>
        <taxon>Dipodascales</taxon>
        <taxon>Trichomonascaceae</taxon>
        <taxon>Wickerhamiella</taxon>
    </lineage>
</organism>
<dbReference type="Pfam" id="PF01428">
    <property type="entry name" value="zf-AN1"/>
    <property type="match status" value="1"/>
</dbReference>
<dbReference type="InterPro" id="IPR000626">
    <property type="entry name" value="Ubiquitin-like_dom"/>
</dbReference>